<evidence type="ECO:0000313" key="2">
    <source>
        <dbReference type="Proteomes" id="UP000239757"/>
    </source>
</evidence>
<proteinExistence type="predicted"/>
<accession>A0A2P5XUA0</accession>
<evidence type="ECO:0008006" key="3">
    <source>
        <dbReference type="Google" id="ProtNLM"/>
    </source>
</evidence>
<reference evidence="1 2" key="1">
    <citation type="submission" date="2015-01" db="EMBL/GenBank/DDBJ databases">
        <title>Genome of allotetraploid Gossypium barbadense reveals genomic plasticity and fiber elongation in cotton evolution.</title>
        <authorList>
            <person name="Chen X."/>
            <person name="Liu X."/>
            <person name="Zhao B."/>
            <person name="Zheng H."/>
            <person name="Hu Y."/>
            <person name="Lu G."/>
            <person name="Yang C."/>
            <person name="Chen J."/>
            <person name="Shan C."/>
            <person name="Zhang L."/>
            <person name="Zhou Y."/>
            <person name="Wang L."/>
            <person name="Guo W."/>
            <person name="Bai Y."/>
            <person name="Ruan J."/>
            <person name="Shangguan X."/>
            <person name="Mao Y."/>
            <person name="Jiang J."/>
            <person name="Zhu Y."/>
            <person name="Lei J."/>
            <person name="Kang H."/>
            <person name="Chen S."/>
            <person name="He X."/>
            <person name="Wang R."/>
            <person name="Wang Y."/>
            <person name="Chen J."/>
            <person name="Wang L."/>
            <person name="Yu S."/>
            <person name="Wang B."/>
            <person name="Wei J."/>
            <person name="Song S."/>
            <person name="Lu X."/>
            <person name="Gao Z."/>
            <person name="Gu W."/>
            <person name="Deng X."/>
            <person name="Ma D."/>
            <person name="Wang S."/>
            <person name="Liang W."/>
            <person name="Fang L."/>
            <person name="Cai C."/>
            <person name="Zhu X."/>
            <person name="Zhou B."/>
            <person name="Zhang Y."/>
            <person name="Chen Z."/>
            <person name="Xu S."/>
            <person name="Zhu R."/>
            <person name="Wang S."/>
            <person name="Zhang T."/>
            <person name="Zhao G."/>
        </authorList>
    </citation>
    <scope>NUCLEOTIDE SEQUENCE [LARGE SCALE GENOMIC DNA]</scope>
    <source>
        <strain evidence="2">cv. Xinhai21</strain>
        <tissue evidence="1">Leaf</tissue>
    </source>
</reference>
<organism evidence="1 2">
    <name type="scientific">Gossypium barbadense</name>
    <name type="common">Sea Island cotton</name>
    <name type="synonym">Hibiscus barbadensis</name>
    <dbReference type="NCBI Taxonomy" id="3634"/>
    <lineage>
        <taxon>Eukaryota</taxon>
        <taxon>Viridiplantae</taxon>
        <taxon>Streptophyta</taxon>
        <taxon>Embryophyta</taxon>
        <taxon>Tracheophyta</taxon>
        <taxon>Spermatophyta</taxon>
        <taxon>Magnoliopsida</taxon>
        <taxon>eudicotyledons</taxon>
        <taxon>Gunneridae</taxon>
        <taxon>Pentapetalae</taxon>
        <taxon>rosids</taxon>
        <taxon>malvids</taxon>
        <taxon>Malvales</taxon>
        <taxon>Malvaceae</taxon>
        <taxon>Malvoideae</taxon>
        <taxon>Gossypium</taxon>
    </lineage>
</organism>
<protein>
    <recommendedName>
        <fullName evidence="3">DUF4283 domain-containing protein</fullName>
    </recommendedName>
</protein>
<sequence length="230" mass="25814">MEAALADLRLEDEEGNGEGEGREIDLGEGLVEDIFNFCLVGANPLKVPLFKLTFWVQIHNLPNDMYMEAMAKQFGRLGHGESFCLIQIVKGSQELPRGWNISLRAMARKMVAGGSIWLHETEDNWGGNSGVTMEEKGKFNLNINVANFMRNAGSNMSINLVGKSKLPCIDEDIFEAMNANMGSDNRPINFVDGKKRPRYFDDGCGSDENVEFGESKKKRVMERIFQRLNL</sequence>
<name>A0A2P5XUA0_GOSBA</name>
<gene>
    <name evidence="1" type="ORF">GOBAR_AA13726</name>
</gene>
<evidence type="ECO:0000313" key="1">
    <source>
        <dbReference type="EMBL" id="PPS06923.1"/>
    </source>
</evidence>
<dbReference type="AlphaFoldDB" id="A0A2P5XUA0"/>
<dbReference type="EMBL" id="KZ664213">
    <property type="protein sequence ID" value="PPS06923.1"/>
    <property type="molecule type" value="Genomic_DNA"/>
</dbReference>
<dbReference type="Proteomes" id="UP000239757">
    <property type="component" value="Unassembled WGS sequence"/>
</dbReference>